<protein>
    <recommendedName>
        <fullName evidence="5">YIP1 family protein</fullName>
    </recommendedName>
</protein>
<keyword evidence="2" id="KW-1133">Transmembrane helix</keyword>
<sequence>MDEQPERRTNAELDPRAILAERFDPPPGLFPAPPDDADRDDLRRMSPLQASLVRPVRVVGRVGLNLLPFFDESEPVRPASNANWVWSLRRFARSAVWLLPGYAALLAIATAGADGLRGSGTFSAGAGLRLLGVALATWLGLVALAALTCLLATSRSRGTAAAGLLLAMLGGLLLPLAQVGGPGFVRVLALLGGGVLSVGWATAGLAVARSGVFGAFDGALLVIGAPMIGLGGLLIGALQTIGAVLVLAAGIGIAAKTGRLLPKPDAALAPEPPAGAPA</sequence>
<dbReference type="EMBL" id="JBHLUE010000016">
    <property type="protein sequence ID" value="MFC0565968.1"/>
    <property type="molecule type" value="Genomic_DNA"/>
</dbReference>
<feature type="transmembrane region" description="Helical" evidence="2">
    <location>
        <begin position="133"/>
        <end position="152"/>
    </location>
</feature>
<organism evidence="3 4">
    <name type="scientific">Plantactinospora siamensis</name>
    <dbReference type="NCBI Taxonomy" id="555372"/>
    <lineage>
        <taxon>Bacteria</taxon>
        <taxon>Bacillati</taxon>
        <taxon>Actinomycetota</taxon>
        <taxon>Actinomycetes</taxon>
        <taxon>Micromonosporales</taxon>
        <taxon>Micromonosporaceae</taxon>
        <taxon>Plantactinospora</taxon>
    </lineage>
</organism>
<evidence type="ECO:0000313" key="4">
    <source>
        <dbReference type="Proteomes" id="UP001589894"/>
    </source>
</evidence>
<dbReference type="RefSeq" id="WP_377340317.1">
    <property type="nucleotide sequence ID" value="NZ_JBHLUE010000016.1"/>
</dbReference>
<feature type="compositionally biased region" description="Basic and acidic residues" evidence="1">
    <location>
        <begin position="1"/>
        <end position="24"/>
    </location>
</feature>
<feature type="transmembrane region" description="Helical" evidence="2">
    <location>
        <begin position="159"/>
        <end position="177"/>
    </location>
</feature>
<keyword evidence="4" id="KW-1185">Reference proteome</keyword>
<dbReference type="Proteomes" id="UP001589894">
    <property type="component" value="Unassembled WGS sequence"/>
</dbReference>
<name>A0ABV6P0Z2_9ACTN</name>
<proteinExistence type="predicted"/>
<comment type="caution">
    <text evidence="3">The sequence shown here is derived from an EMBL/GenBank/DDBJ whole genome shotgun (WGS) entry which is preliminary data.</text>
</comment>
<keyword evidence="2" id="KW-0472">Membrane</keyword>
<feature type="region of interest" description="Disordered" evidence="1">
    <location>
        <begin position="1"/>
        <end position="38"/>
    </location>
</feature>
<evidence type="ECO:0000313" key="3">
    <source>
        <dbReference type="EMBL" id="MFC0565968.1"/>
    </source>
</evidence>
<keyword evidence="2" id="KW-0812">Transmembrane</keyword>
<evidence type="ECO:0000256" key="1">
    <source>
        <dbReference type="SAM" id="MobiDB-lite"/>
    </source>
</evidence>
<feature type="transmembrane region" description="Helical" evidence="2">
    <location>
        <begin position="95"/>
        <end position="113"/>
    </location>
</feature>
<gene>
    <name evidence="3" type="ORF">ACFFHU_17740</name>
</gene>
<evidence type="ECO:0000256" key="2">
    <source>
        <dbReference type="SAM" id="Phobius"/>
    </source>
</evidence>
<feature type="transmembrane region" description="Helical" evidence="2">
    <location>
        <begin position="183"/>
        <end position="203"/>
    </location>
</feature>
<evidence type="ECO:0008006" key="5">
    <source>
        <dbReference type="Google" id="ProtNLM"/>
    </source>
</evidence>
<accession>A0ABV6P0Z2</accession>
<feature type="compositionally biased region" description="Pro residues" evidence="1">
    <location>
        <begin position="25"/>
        <end position="34"/>
    </location>
</feature>
<feature type="transmembrane region" description="Helical" evidence="2">
    <location>
        <begin position="210"/>
        <end position="228"/>
    </location>
</feature>
<reference evidence="3 4" key="1">
    <citation type="submission" date="2024-09" db="EMBL/GenBank/DDBJ databases">
        <authorList>
            <person name="Sun Q."/>
            <person name="Mori K."/>
        </authorList>
    </citation>
    <scope>NUCLEOTIDE SEQUENCE [LARGE SCALE GENOMIC DNA]</scope>
    <source>
        <strain evidence="3 4">TBRC 2205</strain>
    </source>
</reference>
<feature type="transmembrane region" description="Helical" evidence="2">
    <location>
        <begin position="234"/>
        <end position="255"/>
    </location>
</feature>